<name>A0AC35FRV6_9BILA</name>
<evidence type="ECO:0000313" key="1">
    <source>
        <dbReference type="Proteomes" id="UP000887580"/>
    </source>
</evidence>
<reference evidence="2" key="1">
    <citation type="submission" date="2022-11" db="UniProtKB">
        <authorList>
            <consortium name="WormBaseParasite"/>
        </authorList>
    </citation>
    <scope>IDENTIFICATION</scope>
</reference>
<organism evidence="1 2">
    <name type="scientific">Panagrolaimus sp. PS1159</name>
    <dbReference type="NCBI Taxonomy" id="55785"/>
    <lineage>
        <taxon>Eukaryota</taxon>
        <taxon>Metazoa</taxon>
        <taxon>Ecdysozoa</taxon>
        <taxon>Nematoda</taxon>
        <taxon>Chromadorea</taxon>
        <taxon>Rhabditida</taxon>
        <taxon>Tylenchina</taxon>
        <taxon>Panagrolaimomorpha</taxon>
        <taxon>Panagrolaimoidea</taxon>
        <taxon>Panagrolaimidae</taxon>
        <taxon>Panagrolaimus</taxon>
    </lineage>
</organism>
<protein>
    <submittedName>
        <fullName evidence="2">Uncharacterized protein</fullName>
    </submittedName>
</protein>
<dbReference type="WBParaSite" id="PS1159_v2.g20244.t1">
    <property type="protein sequence ID" value="PS1159_v2.g20244.t1"/>
    <property type="gene ID" value="PS1159_v2.g20244"/>
</dbReference>
<evidence type="ECO:0000313" key="2">
    <source>
        <dbReference type="WBParaSite" id="PS1159_v2.g20244.t1"/>
    </source>
</evidence>
<accession>A0AC35FRV6</accession>
<proteinExistence type="predicted"/>
<sequence>MARGTGPRFKKSNPPVQILIFLQRYLDKDTGTTDFDFNKILSDSDQFDSIVGFVPENITPNSEISKSSSIGKNVIEYDFKSDSDDSLSDESLRLVHAELYFAVENDTIPLDSIKVFFQNGEEFKEISGSQTIRMNNTQLLAVNVTKIVQKWIFYPNSDRKLYVKLDGISQDLG</sequence>
<dbReference type="Proteomes" id="UP000887580">
    <property type="component" value="Unplaced"/>
</dbReference>